<evidence type="ECO:0000256" key="1">
    <source>
        <dbReference type="PROSITE-ProRule" id="PRU00108"/>
    </source>
</evidence>
<keyword evidence="1 2" id="KW-0238">DNA-binding</keyword>
<dbReference type="Gene3D" id="1.10.10.60">
    <property type="entry name" value="Homeodomain-like"/>
    <property type="match status" value="1"/>
</dbReference>
<dbReference type="SMART" id="SM00389">
    <property type="entry name" value="HOX"/>
    <property type="match status" value="1"/>
</dbReference>
<dbReference type="InterPro" id="IPR001356">
    <property type="entry name" value="HD"/>
</dbReference>
<protein>
    <submittedName>
        <fullName evidence="4">Homeobox protein HD-1</fullName>
    </submittedName>
</protein>
<comment type="subcellular location">
    <subcellularLocation>
        <location evidence="1 2">Nucleus</location>
    </subcellularLocation>
</comment>
<gene>
    <name evidence="4" type="primary">HD-1</name>
    <name evidence="4" type="ORF">TCON_2492</name>
</gene>
<feature type="domain" description="Homeobox" evidence="3">
    <location>
        <begin position="92"/>
        <end position="148"/>
    </location>
</feature>
<feature type="DNA-binding region" description="Homeobox" evidence="1">
    <location>
        <begin position="94"/>
        <end position="149"/>
    </location>
</feature>
<dbReference type="EMBL" id="SBIQ01000329">
    <property type="protein sequence ID" value="KAF7679709.1"/>
    <property type="molecule type" value="Genomic_DNA"/>
</dbReference>
<dbReference type="Proteomes" id="UP001516464">
    <property type="component" value="Unassembled WGS sequence"/>
</dbReference>
<keyword evidence="1 2" id="KW-0371">Homeobox</keyword>
<dbReference type="Pfam" id="PF00046">
    <property type="entry name" value="Homeodomain"/>
    <property type="match status" value="1"/>
</dbReference>
<dbReference type="PROSITE" id="PS50071">
    <property type="entry name" value="HOMEOBOX_2"/>
    <property type="match status" value="1"/>
</dbReference>
<organism evidence="4 5">
    <name type="scientific">Astathelohania contejeani</name>
    <dbReference type="NCBI Taxonomy" id="164912"/>
    <lineage>
        <taxon>Eukaryota</taxon>
        <taxon>Fungi</taxon>
        <taxon>Fungi incertae sedis</taxon>
        <taxon>Microsporidia</taxon>
        <taxon>Astathelohaniidae</taxon>
        <taxon>Astathelohania</taxon>
    </lineage>
</organism>
<dbReference type="CDD" id="cd00086">
    <property type="entry name" value="homeodomain"/>
    <property type="match status" value="1"/>
</dbReference>
<keyword evidence="5" id="KW-1185">Reference proteome</keyword>
<evidence type="ECO:0000313" key="4">
    <source>
        <dbReference type="EMBL" id="KAF7679709.1"/>
    </source>
</evidence>
<reference evidence="4 5" key="1">
    <citation type="submission" date="2019-01" db="EMBL/GenBank/DDBJ databases">
        <title>Genomes sequencing and comparative genomics of infectious freshwater microsporidia, Cucumispora dikerogammari and Thelohania contejeani.</title>
        <authorList>
            <person name="Cormier A."/>
            <person name="Giraud I."/>
            <person name="Wattier R."/>
            <person name="Teixeira M."/>
            <person name="Grandjean F."/>
            <person name="Rigaud T."/>
            <person name="Cordaux R."/>
        </authorList>
    </citation>
    <scope>NUCLEOTIDE SEQUENCE [LARGE SCALE GENOMIC DNA]</scope>
    <source>
        <strain evidence="4">T1</strain>
        <tissue evidence="4">Spores</tissue>
    </source>
</reference>
<name>A0ABQ7HVU9_9MICR</name>
<evidence type="ECO:0000313" key="5">
    <source>
        <dbReference type="Proteomes" id="UP001516464"/>
    </source>
</evidence>
<dbReference type="InterPro" id="IPR009057">
    <property type="entry name" value="Homeodomain-like_sf"/>
</dbReference>
<evidence type="ECO:0000259" key="3">
    <source>
        <dbReference type="PROSITE" id="PS50071"/>
    </source>
</evidence>
<dbReference type="GO" id="GO:0003677">
    <property type="term" value="F:DNA binding"/>
    <property type="evidence" value="ECO:0007669"/>
    <property type="project" value="UniProtKB-KW"/>
</dbReference>
<proteinExistence type="predicted"/>
<keyword evidence="1 2" id="KW-0539">Nucleus</keyword>
<comment type="caution">
    <text evidence="4">The sequence shown here is derived from an EMBL/GenBank/DDBJ whole genome shotgun (WGS) entry which is preliminary data.</text>
</comment>
<accession>A0ABQ7HVU9</accession>
<dbReference type="SUPFAM" id="SSF46689">
    <property type="entry name" value="Homeodomain-like"/>
    <property type="match status" value="1"/>
</dbReference>
<evidence type="ECO:0000256" key="2">
    <source>
        <dbReference type="RuleBase" id="RU000682"/>
    </source>
</evidence>
<sequence length="153" mass="18185">MYEWSSKFANTMNGMRHNFADRNNRIYEGYKNILEPNTNPTLLTPRISNQVRERLNKKLIAMQEKTIEALGNCLTHYIEMSKCSNDGFFWDERSSRFSKAIVDSLEESFSRDQYPSDAEKLRLSNLHRLSIKQVSNWFTNKRNRTKYSSSYHR</sequence>